<evidence type="ECO:0000313" key="2">
    <source>
        <dbReference type="EMBL" id="PKQ63821.1"/>
    </source>
</evidence>
<reference evidence="2 3" key="1">
    <citation type="journal article" date="2017" name="Front. Microbiol.">
        <title>Labilibaculum manganireducens gen. nov., sp. nov. and Labilibaculum filiforme sp. nov., Novel Bacteroidetes Isolated from Subsurface Sediments of the Baltic Sea.</title>
        <authorList>
            <person name="Vandieken V."/>
            <person name="Marshall I.P."/>
            <person name="Niemann H."/>
            <person name="Engelen B."/>
            <person name="Cypionka H."/>
        </authorList>
    </citation>
    <scope>NUCLEOTIDE SEQUENCE [LARGE SCALE GENOMIC DNA]</scope>
    <source>
        <strain evidence="2 3">59.16B</strain>
    </source>
</reference>
<dbReference type="Proteomes" id="UP000233535">
    <property type="component" value="Unassembled WGS sequence"/>
</dbReference>
<evidence type="ECO:0008006" key="4">
    <source>
        <dbReference type="Google" id="ProtNLM"/>
    </source>
</evidence>
<dbReference type="Gene3D" id="2.30.30.40">
    <property type="entry name" value="SH3 Domains"/>
    <property type="match status" value="1"/>
</dbReference>
<gene>
    <name evidence="2" type="ORF">BZG02_07290</name>
</gene>
<organism evidence="2 3">
    <name type="scientific">Labilibaculum filiforme</name>
    <dbReference type="NCBI Taxonomy" id="1940526"/>
    <lineage>
        <taxon>Bacteria</taxon>
        <taxon>Pseudomonadati</taxon>
        <taxon>Bacteroidota</taxon>
        <taxon>Bacteroidia</taxon>
        <taxon>Marinilabiliales</taxon>
        <taxon>Marinifilaceae</taxon>
        <taxon>Labilibaculum</taxon>
    </lineage>
</organism>
<dbReference type="EMBL" id="MVDD01000004">
    <property type="protein sequence ID" value="PKQ63821.1"/>
    <property type="molecule type" value="Genomic_DNA"/>
</dbReference>
<evidence type="ECO:0000256" key="1">
    <source>
        <dbReference type="SAM" id="SignalP"/>
    </source>
</evidence>
<proteinExistence type="predicted"/>
<keyword evidence="3" id="KW-1185">Reference proteome</keyword>
<feature type="chain" id="PRO_5014904297" description="SH3b domain-containing protein" evidence="1">
    <location>
        <begin position="20"/>
        <end position="286"/>
    </location>
</feature>
<accession>A0A2N3I0J4</accession>
<name>A0A2N3I0J4_9BACT</name>
<protein>
    <recommendedName>
        <fullName evidence="4">SH3b domain-containing protein</fullName>
    </recommendedName>
</protein>
<evidence type="ECO:0000313" key="3">
    <source>
        <dbReference type="Proteomes" id="UP000233535"/>
    </source>
</evidence>
<comment type="caution">
    <text evidence="2">The sequence shown here is derived from an EMBL/GenBank/DDBJ whole genome shotgun (WGS) entry which is preliminary data.</text>
</comment>
<dbReference type="RefSeq" id="WP_101260765.1">
    <property type="nucleotide sequence ID" value="NZ_MVDD01000004.1"/>
</dbReference>
<sequence>MKKIAIVIFGLCICFMANAQVLGSGAYANELDSLLRENKRQVDEIDSMTLYKAINGDDYGYKAQSSQGASVENEYIFYFDESGNLRKYHLWSSDTDAVNTSYFNTEGGAIRCSFFTSSYDEGYSIYHLFDKEGATILFDFKQKMYTPDEYLLKHIFLSEIFGQSSIIKKDSDVYYYTSIQSTNKLEDFLLKWNRVDSLYKPQCSILVKFIPAKVGDFTFINCNSVPVYAKLSEFSEPIALFDYGNIVTLICKEEEWCKVQYNNNYGKVVVGYVKKEFLAPIELTLD</sequence>
<dbReference type="AlphaFoldDB" id="A0A2N3I0J4"/>
<keyword evidence="1" id="KW-0732">Signal</keyword>
<feature type="signal peptide" evidence="1">
    <location>
        <begin position="1"/>
        <end position="19"/>
    </location>
</feature>